<evidence type="ECO:0000313" key="3">
    <source>
        <dbReference type="EMBL" id="GMA85660.1"/>
    </source>
</evidence>
<dbReference type="PANTHER" id="PTHR33434:SF2">
    <property type="entry name" value="FATTY ACID-BINDING PROTEIN TM_1468"/>
    <property type="match status" value="1"/>
</dbReference>
<evidence type="ECO:0000313" key="4">
    <source>
        <dbReference type="Proteomes" id="UP001157017"/>
    </source>
</evidence>
<feature type="compositionally biased region" description="Low complexity" evidence="2">
    <location>
        <begin position="168"/>
        <end position="179"/>
    </location>
</feature>
<keyword evidence="4" id="KW-1185">Reference proteome</keyword>
<dbReference type="Gene3D" id="3.40.50.10170">
    <property type="match status" value="1"/>
</dbReference>
<dbReference type="PANTHER" id="PTHR33434">
    <property type="entry name" value="DEGV DOMAIN-CONTAINING PROTEIN DR_1986-RELATED"/>
    <property type="match status" value="1"/>
</dbReference>
<feature type="compositionally biased region" description="Low complexity" evidence="2">
    <location>
        <begin position="148"/>
        <end position="159"/>
    </location>
</feature>
<dbReference type="Pfam" id="PF02645">
    <property type="entry name" value="DegV"/>
    <property type="match status" value="1"/>
</dbReference>
<feature type="compositionally biased region" description="Low complexity" evidence="2">
    <location>
        <begin position="108"/>
        <end position="117"/>
    </location>
</feature>
<organism evidence="3 4">
    <name type="scientific">Angustibacter aerolatus</name>
    <dbReference type="NCBI Taxonomy" id="1162965"/>
    <lineage>
        <taxon>Bacteria</taxon>
        <taxon>Bacillati</taxon>
        <taxon>Actinomycetota</taxon>
        <taxon>Actinomycetes</taxon>
        <taxon>Kineosporiales</taxon>
        <taxon>Kineosporiaceae</taxon>
    </lineage>
</organism>
<reference evidence="4" key="1">
    <citation type="journal article" date="2019" name="Int. J. Syst. Evol. Microbiol.">
        <title>The Global Catalogue of Microorganisms (GCM) 10K type strain sequencing project: providing services to taxonomists for standard genome sequencing and annotation.</title>
        <authorList>
            <consortium name="The Broad Institute Genomics Platform"/>
            <consortium name="The Broad Institute Genome Sequencing Center for Infectious Disease"/>
            <person name="Wu L."/>
            <person name="Ma J."/>
        </authorList>
    </citation>
    <scope>NUCLEOTIDE SEQUENCE [LARGE SCALE GENOMIC DNA]</scope>
    <source>
        <strain evidence="4">NBRC 108730</strain>
    </source>
</reference>
<dbReference type="Proteomes" id="UP001157017">
    <property type="component" value="Unassembled WGS sequence"/>
</dbReference>
<sequence length="254" mass="26318">MLGGVPHDDGVDADQHSVVAAQRSRTQVSTSRPSPQVLLDAYRDAAAAGADAVLSLHISAAMSGTYESAVLAARESPVPVRVVDSRSMGMGLGFLALTSAQEAAAGGALAQARGGRPAARRAHPRVVHRDDPRAPAARRTDRRRVGPARHGAGHQAAAAPRRRDHRAAGAGAHDGSRAGPAGRAWRDRWLRQRVVPMPSTSPCSTSTPLRGPSRLVGLLADRLPGARVRTVEVSGAVAVHVGPGMVALVVAPVR</sequence>
<feature type="region of interest" description="Disordered" evidence="2">
    <location>
        <begin position="108"/>
        <end position="184"/>
    </location>
</feature>
<name>A0ABQ6JFQ6_9ACTN</name>
<evidence type="ECO:0000256" key="1">
    <source>
        <dbReference type="ARBA" id="ARBA00023121"/>
    </source>
</evidence>
<dbReference type="InterPro" id="IPR003797">
    <property type="entry name" value="DegV"/>
</dbReference>
<keyword evidence="1" id="KW-0446">Lipid-binding</keyword>
<dbReference type="PROSITE" id="PS51482">
    <property type="entry name" value="DEGV"/>
    <property type="match status" value="1"/>
</dbReference>
<accession>A0ABQ6JFQ6</accession>
<dbReference type="InterPro" id="IPR050270">
    <property type="entry name" value="DegV_domain_contain"/>
</dbReference>
<evidence type="ECO:0008006" key="5">
    <source>
        <dbReference type="Google" id="ProtNLM"/>
    </source>
</evidence>
<evidence type="ECO:0000256" key="2">
    <source>
        <dbReference type="SAM" id="MobiDB-lite"/>
    </source>
</evidence>
<protein>
    <recommendedName>
        <fullName evidence="5">DegV family EDD domain-containing protein</fullName>
    </recommendedName>
</protein>
<proteinExistence type="predicted"/>
<gene>
    <name evidence="3" type="ORF">GCM10025868_09100</name>
</gene>
<dbReference type="EMBL" id="BSUZ01000001">
    <property type="protein sequence ID" value="GMA85660.1"/>
    <property type="molecule type" value="Genomic_DNA"/>
</dbReference>
<dbReference type="SUPFAM" id="SSF82549">
    <property type="entry name" value="DAK1/DegV-like"/>
    <property type="match status" value="1"/>
</dbReference>
<comment type="caution">
    <text evidence="3">The sequence shown here is derived from an EMBL/GenBank/DDBJ whole genome shotgun (WGS) entry which is preliminary data.</text>
</comment>